<evidence type="ECO:0000313" key="1">
    <source>
        <dbReference type="EMBL" id="NIZ68880.1"/>
    </source>
</evidence>
<comment type="caution">
    <text evidence="1">The sequence shown here is derived from an EMBL/GenBank/DDBJ whole genome shotgun (WGS) entry which is preliminary data.</text>
</comment>
<dbReference type="AlphaFoldDB" id="A0A968GHS6"/>
<organism evidence="1 2">
    <name type="scientific">Entomospira culicis</name>
    <dbReference type="NCBI Taxonomy" id="2719989"/>
    <lineage>
        <taxon>Bacteria</taxon>
        <taxon>Pseudomonadati</taxon>
        <taxon>Spirochaetota</taxon>
        <taxon>Spirochaetia</taxon>
        <taxon>Spirochaetales</taxon>
        <taxon>Spirochaetaceae</taxon>
        <taxon>Entomospira</taxon>
    </lineage>
</organism>
<dbReference type="RefSeq" id="WP_167694994.1">
    <property type="nucleotide sequence ID" value="NZ_CP118181.1"/>
</dbReference>
<dbReference type="Gene3D" id="1.25.40.10">
    <property type="entry name" value="Tetratricopeptide repeat domain"/>
    <property type="match status" value="1"/>
</dbReference>
<dbReference type="EMBL" id="JAATLM010000001">
    <property type="protein sequence ID" value="NIZ68880.1"/>
    <property type="molecule type" value="Genomic_DNA"/>
</dbReference>
<evidence type="ECO:0008006" key="3">
    <source>
        <dbReference type="Google" id="ProtNLM"/>
    </source>
</evidence>
<reference evidence="1" key="1">
    <citation type="submission" date="2020-03" db="EMBL/GenBank/DDBJ databases">
        <title>Spirochaetal bacteria isolated from arthropods constitute a novel genus Entomospira genus novum within the order Spirochaetales.</title>
        <authorList>
            <person name="Grana-Miraglia L."/>
            <person name="Sikutova S."/>
            <person name="Fingerle V."/>
            <person name="Sing A."/>
            <person name="Castillo-Ramirez S."/>
            <person name="Margos G."/>
            <person name="Rudolf I."/>
        </authorList>
    </citation>
    <scope>NUCLEOTIDE SEQUENCE</scope>
    <source>
        <strain evidence="1">BR149</strain>
    </source>
</reference>
<proteinExistence type="predicted"/>
<dbReference type="InterPro" id="IPR011990">
    <property type="entry name" value="TPR-like_helical_dom_sf"/>
</dbReference>
<name>A0A968GHS6_9SPIO</name>
<dbReference type="Proteomes" id="UP000778951">
    <property type="component" value="Unassembled WGS sequence"/>
</dbReference>
<protein>
    <recommendedName>
        <fullName evidence="3">MalT-like TPR region domain-containing protein</fullName>
    </recommendedName>
</protein>
<keyword evidence="2" id="KW-1185">Reference proteome</keyword>
<accession>A0A968GHS6</accession>
<sequence>MYYVHVALYGYNQLKVVNPTLLAGLEEHFARVVHANGGSWQVRHPYQMTFPSEYAESGMIAMESAFDLFDLLSERRKEHIGSTILVSDRFESEQAVARLLSLATLDDYVWIDTASMPALGNYVESTDMGHLALVHGLHSTLWAMRDVQLEWLFQSSIKHVLKKHFYGVLQRKFLLFYGEMGMGKRYSIEVVLAEVSHHDAFSFAKIDSYTQKYDLLRPFLSLFCGHVLARMEHDILEEEQAMFAPLQGFIAYIKERKSPHSLDRMASDLLQLAFFYFRSYRKYCQEERLPGWVLVYHSQYLHPMNQKIFHQVLEIMHHYGLTVVAVEHKLIEFPHYEVEAYRVNETYYYEDGLLGVHASDGAQVMTPYEAILWQWLESQEVVVESVDLASLLHGVFWQLDELAQRVLFQVMLADGMIDVATVVASLELDGQGQLLVYKRLRLLEKLRLITDVQSAPRLMFTLLQIELYAYAGSQAQAYVARLGEYLLKYRVLGEDSLWYLFMLVEKSGAIDATLGIIHDNLHGLLDARRVDVRFYLTFNYLEDRELSHTQRATLKAILYTAKLRSKMLKHQIFSDSERFVDDLPYVEASDNIFANYYLLQKYRNEAMEMELEERLVGQLKKLTFSFQKNSEHKGEALANYELAFVLFKQGKVRQGLEFGEIALRLFSTFGFVYGELMAMTLQARMVFCYGNLSLAREHAHRAQEHAQAMGNHQRWQIARFIESRIDIELGRYEHAILRLEEDLALAEQYHQQQAAKVLKNWIFLCYVYKQEWDKAKAWGSALAMDLELSYFYAIMYWQQEEYEAMVAVLDASYELDRDRHYTVSEDEEWLDGYHVLEGQRGYGERYGVLRTMADELRLYALAKATNQSEEHHKAIDALRLACDLHETQIERPYNFILPYLYADNLKKEDETFAIAINRSARIAMSWANRIADVRVKEMYTHGQFWLKRIQLLRKNYGA</sequence>
<dbReference type="SUPFAM" id="SSF48452">
    <property type="entry name" value="TPR-like"/>
    <property type="match status" value="1"/>
</dbReference>
<evidence type="ECO:0000313" key="2">
    <source>
        <dbReference type="Proteomes" id="UP000778951"/>
    </source>
</evidence>
<gene>
    <name evidence="1" type="ORF">HCT48_01420</name>
</gene>